<dbReference type="GO" id="GO:0000976">
    <property type="term" value="F:transcription cis-regulatory region binding"/>
    <property type="evidence" value="ECO:0007669"/>
    <property type="project" value="TreeGrafter"/>
</dbReference>
<dbReference type="SUPFAM" id="SSF46689">
    <property type="entry name" value="Homeodomain-like"/>
    <property type="match status" value="1"/>
</dbReference>
<dbReference type="PROSITE" id="PS50977">
    <property type="entry name" value="HTH_TETR_2"/>
    <property type="match status" value="1"/>
</dbReference>
<keyword evidence="2 4" id="KW-0238">DNA-binding</keyword>
<evidence type="ECO:0000256" key="1">
    <source>
        <dbReference type="ARBA" id="ARBA00023015"/>
    </source>
</evidence>
<dbReference type="SUPFAM" id="SSF48498">
    <property type="entry name" value="Tetracyclin repressor-like, C-terminal domain"/>
    <property type="match status" value="1"/>
</dbReference>
<dbReference type="Proteomes" id="UP000228754">
    <property type="component" value="Unassembled WGS sequence"/>
</dbReference>
<sequence length="190" mass="21249">MSPRMGITKEKIIDTAVQFVDEEGFTALTIATLSKRLNIRPPSLYNHVSGLHEIQVAVAVKGLTMLSEEGKQVTEGLEKADAVLAFARQYVQFVREHPGLYEAAFTHFDEKEVSAAAEHLADFVQSMMSRFGVKEGEMTHVVRGLRSLLHGFGDISNKKGFQRKEHLEDSVSYAVRIYIAGMQQQKDLSH</sequence>
<dbReference type="InterPro" id="IPR050109">
    <property type="entry name" value="HTH-type_TetR-like_transc_reg"/>
</dbReference>
<proteinExistence type="predicted"/>
<evidence type="ECO:0000256" key="4">
    <source>
        <dbReference type="PROSITE-ProRule" id="PRU00335"/>
    </source>
</evidence>
<evidence type="ECO:0000313" key="7">
    <source>
        <dbReference type="Proteomes" id="UP000228754"/>
    </source>
</evidence>
<accession>A0A2A5IVT2</accession>
<evidence type="ECO:0000313" key="6">
    <source>
        <dbReference type="EMBL" id="PCK21202.1"/>
    </source>
</evidence>
<dbReference type="InterPro" id="IPR036271">
    <property type="entry name" value="Tet_transcr_reg_TetR-rel_C_sf"/>
</dbReference>
<dbReference type="InterPro" id="IPR001647">
    <property type="entry name" value="HTH_TetR"/>
</dbReference>
<dbReference type="AlphaFoldDB" id="A0A2A5IVT2"/>
<gene>
    <name evidence="6" type="ORF">CEY02_09370</name>
</gene>
<name>A0A2A5IVT2_BACPU</name>
<feature type="DNA-binding region" description="H-T-H motif" evidence="4">
    <location>
        <begin position="29"/>
        <end position="48"/>
    </location>
</feature>
<reference evidence="6 7" key="1">
    <citation type="submission" date="2017-06" db="EMBL/GenBank/DDBJ databases">
        <title>Draft Genome Sequence of Bacillus sp Strain 36R Isolated from saline sediment at Atanasia, Sonora, Mexico.</title>
        <authorList>
            <person name="Sanchez Diaz R."/>
            <person name="Quiroz Macias M.E."/>
            <person name="Ibarra Gamez J.C."/>
            <person name="Enciso Ibarra J."/>
            <person name="Gomez Gil B."/>
            <person name="Galaviz Silva L."/>
        </authorList>
    </citation>
    <scope>NUCLEOTIDE SEQUENCE [LARGE SCALE GENOMIC DNA]</scope>
    <source>
        <strain evidence="6 7">36R_ATNSAL</strain>
    </source>
</reference>
<dbReference type="InterPro" id="IPR009057">
    <property type="entry name" value="Homeodomain-like_sf"/>
</dbReference>
<dbReference type="OrthoDB" id="71867at2"/>
<dbReference type="PANTHER" id="PTHR30055:SF239">
    <property type="entry name" value="TRANSCRIPTIONAL REGULATORY PROTEIN"/>
    <property type="match status" value="1"/>
</dbReference>
<protein>
    <submittedName>
        <fullName evidence="6">TetR family transcriptional regulator</fullName>
    </submittedName>
</protein>
<dbReference type="GO" id="GO:0003700">
    <property type="term" value="F:DNA-binding transcription factor activity"/>
    <property type="evidence" value="ECO:0007669"/>
    <property type="project" value="TreeGrafter"/>
</dbReference>
<evidence type="ECO:0000256" key="3">
    <source>
        <dbReference type="ARBA" id="ARBA00023163"/>
    </source>
</evidence>
<dbReference type="Gene3D" id="1.10.357.10">
    <property type="entry name" value="Tetracycline Repressor, domain 2"/>
    <property type="match status" value="1"/>
</dbReference>
<keyword evidence="1" id="KW-0805">Transcription regulation</keyword>
<feature type="domain" description="HTH tetR-type" evidence="5">
    <location>
        <begin position="6"/>
        <end position="66"/>
    </location>
</feature>
<comment type="caution">
    <text evidence="6">The sequence shown here is derived from an EMBL/GenBank/DDBJ whole genome shotgun (WGS) entry which is preliminary data.</text>
</comment>
<dbReference type="EMBL" id="NKHG01000067">
    <property type="protein sequence ID" value="PCK21202.1"/>
    <property type="molecule type" value="Genomic_DNA"/>
</dbReference>
<dbReference type="Gene3D" id="1.10.10.60">
    <property type="entry name" value="Homeodomain-like"/>
    <property type="match status" value="1"/>
</dbReference>
<dbReference type="InterPro" id="IPR025996">
    <property type="entry name" value="MT1864/Rv1816-like_C"/>
</dbReference>
<evidence type="ECO:0000256" key="2">
    <source>
        <dbReference type="ARBA" id="ARBA00023125"/>
    </source>
</evidence>
<dbReference type="PANTHER" id="PTHR30055">
    <property type="entry name" value="HTH-TYPE TRANSCRIPTIONAL REGULATOR RUTR"/>
    <property type="match status" value="1"/>
</dbReference>
<keyword evidence="3" id="KW-0804">Transcription</keyword>
<dbReference type="Pfam" id="PF13305">
    <property type="entry name" value="TetR_C_33"/>
    <property type="match status" value="1"/>
</dbReference>
<evidence type="ECO:0000259" key="5">
    <source>
        <dbReference type="PROSITE" id="PS50977"/>
    </source>
</evidence>
<organism evidence="6 7">
    <name type="scientific">Bacillus pumilus</name>
    <name type="common">Bacillus mesentericus</name>
    <dbReference type="NCBI Taxonomy" id="1408"/>
    <lineage>
        <taxon>Bacteria</taxon>
        <taxon>Bacillati</taxon>
        <taxon>Bacillota</taxon>
        <taxon>Bacilli</taxon>
        <taxon>Bacillales</taxon>
        <taxon>Bacillaceae</taxon>
        <taxon>Bacillus</taxon>
    </lineage>
</organism>